<dbReference type="SMR" id="A0A1H5WWB2"/>
<dbReference type="EMBL" id="FOME01000006">
    <property type="protein sequence ID" value="SFD80072.1"/>
    <property type="molecule type" value="Genomic_DNA"/>
</dbReference>
<dbReference type="Proteomes" id="UP000236729">
    <property type="component" value="Unassembled WGS sequence"/>
</dbReference>
<keyword evidence="3" id="KW-1185">Reference proteome</keyword>
<organism evidence="1 4">
    <name type="scientific">Saccharopolyspora kobensis</name>
    <dbReference type="NCBI Taxonomy" id="146035"/>
    <lineage>
        <taxon>Bacteria</taxon>
        <taxon>Bacillati</taxon>
        <taxon>Actinomycetota</taxon>
        <taxon>Actinomycetes</taxon>
        <taxon>Pseudonocardiales</taxon>
        <taxon>Pseudonocardiaceae</taxon>
        <taxon>Saccharopolyspora</taxon>
    </lineage>
</organism>
<gene>
    <name evidence="1" type="ORF">SAMN02982929_01318</name>
    <name evidence="2" type="ORF">SAMN05216506_106294</name>
</gene>
<dbReference type="Gene3D" id="1.10.287.1060">
    <property type="entry name" value="ESAT-6-like"/>
    <property type="match status" value="1"/>
</dbReference>
<evidence type="ECO:0000313" key="3">
    <source>
        <dbReference type="Proteomes" id="UP000199690"/>
    </source>
</evidence>
<reference evidence="3 4" key="1">
    <citation type="submission" date="2016-10" db="EMBL/GenBank/DDBJ databases">
        <authorList>
            <person name="Varghese N."/>
            <person name="Submissions S."/>
        </authorList>
    </citation>
    <scope>NUCLEOTIDE SEQUENCE [LARGE SCALE GENOMIC DNA]</scope>
    <source>
        <strain evidence="4">ATCC 20501</strain>
        <strain evidence="2 3">CGMCC 4.3529</strain>
    </source>
</reference>
<dbReference type="EMBL" id="FNVB01000002">
    <property type="protein sequence ID" value="SEG03386.1"/>
    <property type="molecule type" value="Genomic_DNA"/>
</dbReference>
<name>A0A1H5WWB2_9PSEU</name>
<dbReference type="InterPro" id="IPR036689">
    <property type="entry name" value="ESAT-6-like_sf"/>
</dbReference>
<dbReference type="RefSeq" id="WP_103908085.1">
    <property type="nucleotide sequence ID" value="NZ_FNVB01000002.1"/>
</dbReference>
<accession>A0A1I1VAP3</accession>
<sequence>MAIDFDRDSAMKILDALEVLSEDAQAGSRYVSEYTSLSLGDQGLINILSSAHADLATEVNDQMDHIYEYLRTTLSENLADTFALYARIDDEQRGVLLELEEYFSAENNMVERRREAASGEPATGGADGLFTAREDPTSHFVEVTLSSSDSPESSFSPTGVLDIFSITHFVQTICKFFDRDPIEFLGKKLVGDWESFAKCAHAFDNLANGVRAIAQNLRDHVDQLEQAWQGNAYAACNSAVYQAANEMVDGTAVPLESLAEHYREAVEASYQTHKDLEPIIKALIDASTGIGLLKTAGKALKEGGEVLTKHADDAAVRISEFQATLQATKSKLNSISGDFAELKPTTTVPSVLEELEPHARN</sequence>
<dbReference type="SUPFAM" id="SSF140453">
    <property type="entry name" value="EsxAB dimer-like"/>
    <property type="match status" value="1"/>
</dbReference>
<proteinExistence type="predicted"/>
<reference evidence="1" key="2">
    <citation type="submission" date="2016-10" db="EMBL/GenBank/DDBJ databases">
        <authorList>
            <person name="de Groot N.N."/>
        </authorList>
    </citation>
    <scope>NUCLEOTIDE SEQUENCE [LARGE SCALE GENOMIC DNA]</scope>
    <source>
        <strain evidence="1">ATCC 20501</strain>
    </source>
</reference>
<accession>A0A1H5WWB2</accession>
<evidence type="ECO:0000313" key="2">
    <source>
        <dbReference type="EMBL" id="SFD80072.1"/>
    </source>
</evidence>
<dbReference type="Proteomes" id="UP000199690">
    <property type="component" value="Unassembled WGS sequence"/>
</dbReference>
<evidence type="ECO:0000313" key="4">
    <source>
        <dbReference type="Proteomes" id="UP000236729"/>
    </source>
</evidence>
<protein>
    <submittedName>
        <fullName evidence="1">Imelysin</fullName>
    </submittedName>
</protein>
<dbReference type="AlphaFoldDB" id="A0A1H5WWB2"/>
<evidence type="ECO:0000313" key="1">
    <source>
        <dbReference type="EMBL" id="SEG03386.1"/>
    </source>
</evidence>